<accession>E7MNB9</accession>
<organism evidence="1 2">
    <name type="scientific">Solobacterium moorei F0204</name>
    <dbReference type="NCBI Taxonomy" id="706433"/>
    <lineage>
        <taxon>Bacteria</taxon>
        <taxon>Bacillati</taxon>
        <taxon>Bacillota</taxon>
        <taxon>Erysipelotrichia</taxon>
        <taxon>Erysipelotrichales</taxon>
        <taxon>Erysipelotrichaceae</taxon>
        <taxon>Solobacterium</taxon>
    </lineage>
</organism>
<dbReference type="HOGENOM" id="CLU_3162068_0_0_9"/>
<sequence length="47" mass="5266">VKSLTFRGYLNYHLTIGSLFVWGNEIGCVRYYDGGVGFIKGGSYDEI</sequence>
<gene>
    <name evidence="1" type="ORF">HMPREF9430_01038</name>
</gene>
<evidence type="ECO:0000313" key="2">
    <source>
        <dbReference type="Proteomes" id="UP000004097"/>
    </source>
</evidence>
<dbReference type="Proteomes" id="UP000004097">
    <property type="component" value="Unassembled WGS sequence"/>
</dbReference>
<comment type="caution">
    <text evidence="1">The sequence shown here is derived from an EMBL/GenBank/DDBJ whole genome shotgun (WGS) entry which is preliminary data.</text>
</comment>
<protein>
    <submittedName>
        <fullName evidence="1">Uncharacterized protein</fullName>
    </submittedName>
</protein>
<proteinExistence type="predicted"/>
<name>E7MNB9_9FIRM</name>
<feature type="non-terminal residue" evidence="1">
    <location>
        <position position="1"/>
    </location>
</feature>
<dbReference type="AlphaFoldDB" id="E7MNB9"/>
<evidence type="ECO:0000313" key="1">
    <source>
        <dbReference type="EMBL" id="EFW24398.1"/>
    </source>
</evidence>
<reference evidence="1 2" key="1">
    <citation type="submission" date="2010-08" db="EMBL/GenBank/DDBJ databases">
        <authorList>
            <person name="Weinstock G."/>
            <person name="Sodergren E."/>
            <person name="Clifton S."/>
            <person name="Fulton L."/>
            <person name="Fulton B."/>
            <person name="Courtney L."/>
            <person name="Fronick C."/>
            <person name="Harrison M."/>
            <person name="Strong C."/>
            <person name="Farmer C."/>
            <person name="Delahaunty K."/>
            <person name="Markovic C."/>
            <person name="Hall O."/>
            <person name="Minx P."/>
            <person name="Tomlinson C."/>
            <person name="Mitreva M."/>
            <person name="Hou S."/>
            <person name="Chen J."/>
            <person name="Wollam A."/>
            <person name="Pepin K.H."/>
            <person name="Johnson M."/>
            <person name="Bhonagiri V."/>
            <person name="Zhang X."/>
            <person name="Suruliraj S."/>
            <person name="Warren W."/>
            <person name="Chinwalla A."/>
            <person name="Mardis E.R."/>
            <person name="Wilson R.K."/>
        </authorList>
    </citation>
    <scope>NUCLEOTIDE SEQUENCE [LARGE SCALE GENOMIC DNA]</scope>
    <source>
        <strain evidence="1 2">F0204</strain>
    </source>
</reference>
<dbReference type="EMBL" id="AECQ01000024">
    <property type="protein sequence ID" value="EFW24398.1"/>
    <property type="molecule type" value="Genomic_DNA"/>
</dbReference>
<keyword evidence="2" id="KW-1185">Reference proteome</keyword>